<accession>A0A2V1HWM7</accession>
<keyword evidence="3" id="KW-1185">Reference proteome</keyword>
<evidence type="ECO:0008006" key="4">
    <source>
        <dbReference type="Google" id="ProtNLM"/>
    </source>
</evidence>
<name>A0A2V1HWM7_9MICO</name>
<organism evidence="2 3">
    <name type="scientific">Amnibacterium flavum</name>
    <dbReference type="NCBI Taxonomy" id="2173173"/>
    <lineage>
        <taxon>Bacteria</taxon>
        <taxon>Bacillati</taxon>
        <taxon>Actinomycetota</taxon>
        <taxon>Actinomycetes</taxon>
        <taxon>Micrococcales</taxon>
        <taxon>Microbacteriaceae</taxon>
        <taxon>Amnibacterium</taxon>
    </lineage>
</organism>
<evidence type="ECO:0000313" key="3">
    <source>
        <dbReference type="Proteomes" id="UP000244893"/>
    </source>
</evidence>
<reference evidence="2 3" key="1">
    <citation type="submission" date="2018-05" db="EMBL/GenBank/DDBJ databases">
        <title>Amnibacterium sp. M8JJ-5, whole genome shotgun sequence.</title>
        <authorList>
            <person name="Tuo L."/>
        </authorList>
    </citation>
    <scope>NUCLEOTIDE SEQUENCE [LARGE SCALE GENOMIC DNA]</scope>
    <source>
        <strain evidence="2 3">M8JJ-5</strain>
    </source>
</reference>
<dbReference type="AlphaFoldDB" id="A0A2V1HWM7"/>
<keyword evidence="1" id="KW-0732">Signal</keyword>
<evidence type="ECO:0000313" key="2">
    <source>
        <dbReference type="EMBL" id="PVZ95619.1"/>
    </source>
</evidence>
<sequence>MARPRRILLTALAAIGLLVASASIAVVTSAPAAEAATIKPGNGYYGGFNPDNPGASQCVYGDRYTTEVLGILDYGLLGTPASFPGLDGSLTQVCHFQLPYTAKPITKPVTTPTVCSKFDHDPTREEWDKWQFTPPQAAVASVQYADRTVVLTCYFPAGTY</sequence>
<evidence type="ECO:0000256" key="1">
    <source>
        <dbReference type="SAM" id="SignalP"/>
    </source>
</evidence>
<dbReference type="PROSITE" id="PS51318">
    <property type="entry name" value="TAT"/>
    <property type="match status" value="1"/>
</dbReference>
<dbReference type="EMBL" id="QEOP01000001">
    <property type="protein sequence ID" value="PVZ95619.1"/>
    <property type="molecule type" value="Genomic_DNA"/>
</dbReference>
<feature type="signal peptide" evidence="1">
    <location>
        <begin position="1"/>
        <end position="32"/>
    </location>
</feature>
<proteinExistence type="predicted"/>
<feature type="chain" id="PRO_5016033013" description="Septum formation-related domain-containing protein" evidence="1">
    <location>
        <begin position="33"/>
        <end position="160"/>
    </location>
</feature>
<dbReference type="InterPro" id="IPR006311">
    <property type="entry name" value="TAT_signal"/>
</dbReference>
<protein>
    <recommendedName>
        <fullName evidence="4">Septum formation-related domain-containing protein</fullName>
    </recommendedName>
</protein>
<dbReference type="Proteomes" id="UP000244893">
    <property type="component" value="Unassembled WGS sequence"/>
</dbReference>
<dbReference type="RefSeq" id="WP_116755354.1">
    <property type="nucleotide sequence ID" value="NZ_JBHUEX010000001.1"/>
</dbReference>
<gene>
    <name evidence="2" type="ORF">DDQ50_03795</name>
</gene>
<comment type="caution">
    <text evidence="2">The sequence shown here is derived from an EMBL/GenBank/DDBJ whole genome shotgun (WGS) entry which is preliminary data.</text>
</comment>